<dbReference type="NCBIfam" id="NF033679">
    <property type="entry name" value="DNRLRE_dom"/>
    <property type="match status" value="1"/>
</dbReference>
<feature type="domain" description="Carbohydrate-binding module family 96" evidence="6">
    <location>
        <begin position="21"/>
        <end position="123"/>
    </location>
</feature>
<comment type="caution">
    <text evidence="7">The sequence shown here is derived from an EMBL/GenBank/DDBJ whole genome shotgun (WGS) entry which is preliminary data.</text>
</comment>
<proteinExistence type="predicted"/>
<evidence type="ECO:0000256" key="3">
    <source>
        <dbReference type="ARBA" id="ARBA00022729"/>
    </source>
</evidence>
<organism evidence="7 8">
    <name type="scientific">Oceaniferula marina</name>
    <dbReference type="NCBI Taxonomy" id="2748318"/>
    <lineage>
        <taxon>Bacteria</taxon>
        <taxon>Pseudomonadati</taxon>
        <taxon>Verrucomicrobiota</taxon>
        <taxon>Verrucomicrobiia</taxon>
        <taxon>Verrucomicrobiales</taxon>
        <taxon>Verrucomicrobiaceae</taxon>
        <taxon>Oceaniferula</taxon>
    </lineage>
</organism>
<name>A0A851GBX2_9BACT</name>
<keyword evidence="3 4" id="KW-0732">Signal</keyword>
<comment type="subcellular location">
    <subcellularLocation>
        <location evidence="1">Secreted</location>
    </subcellularLocation>
</comment>
<protein>
    <submittedName>
        <fullName evidence="7">DNRLRE domain-containing protein</fullName>
    </submittedName>
</protein>
<accession>A0A851GBX2</accession>
<dbReference type="Pfam" id="PF07589">
    <property type="entry name" value="PEP-CTERM"/>
    <property type="match status" value="1"/>
</dbReference>
<dbReference type="Pfam" id="PF24517">
    <property type="entry name" value="CBM96"/>
    <property type="match status" value="1"/>
</dbReference>
<evidence type="ECO:0000256" key="4">
    <source>
        <dbReference type="SAM" id="SignalP"/>
    </source>
</evidence>
<dbReference type="RefSeq" id="WP_178931765.1">
    <property type="nucleotide sequence ID" value="NZ_JACBAZ010000002.1"/>
</dbReference>
<dbReference type="EMBL" id="JACBAZ010000002">
    <property type="protein sequence ID" value="NWK55238.1"/>
    <property type="molecule type" value="Genomic_DNA"/>
</dbReference>
<dbReference type="InterPro" id="IPR055372">
    <property type="entry name" value="CBM96"/>
</dbReference>
<feature type="chain" id="PRO_5032901500" evidence="4">
    <location>
        <begin position="20"/>
        <end position="243"/>
    </location>
</feature>
<dbReference type="Proteomes" id="UP000557872">
    <property type="component" value="Unassembled WGS sequence"/>
</dbReference>
<evidence type="ECO:0000259" key="6">
    <source>
        <dbReference type="Pfam" id="PF24517"/>
    </source>
</evidence>
<reference evidence="7 8" key="1">
    <citation type="submission" date="2020-07" db="EMBL/GenBank/DDBJ databases">
        <title>Roseicoccus Jingziensis gen. nov., sp. nov., isolated from coastal seawater.</title>
        <authorList>
            <person name="Feng X."/>
        </authorList>
    </citation>
    <scope>NUCLEOTIDE SEQUENCE [LARGE SCALE GENOMIC DNA]</scope>
    <source>
        <strain evidence="7 8">N1E253</strain>
    </source>
</reference>
<dbReference type="NCBIfam" id="TIGR02595">
    <property type="entry name" value="PEP_CTERM"/>
    <property type="match status" value="1"/>
</dbReference>
<dbReference type="GO" id="GO:0005576">
    <property type="term" value="C:extracellular region"/>
    <property type="evidence" value="ECO:0007669"/>
    <property type="project" value="UniProtKB-SubCell"/>
</dbReference>
<evidence type="ECO:0000256" key="1">
    <source>
        <dbReference type="ARBA" id="ARBA00004613"/>
    </source>
</evidence>
<dbReference type="InterPro" id="IPR013424">
    <property type="entry name" value="Ice-binding_C"/>
</dbReference>
<evidence type="ECO:0000259" key="5">
    <source>
        <dbReference type="Pfam" id="PF07589"/>
    </source>
</evidence>
<gene>
    <name evidence="7" type="ORF">HW115_06425</name>
</gene>
<feature type="domain" description="Ice-binding protein C-terminal" evidence="5">
    <location>
        <begin position="220"/>
        <end position="242"/>
    </location>
</feature>
<feature type="signal peptide" evidence="4">
    <location>
        <begin position="1"/>
        <end position="19"/>
    </location>
</feature>
<keyword evidence="2" id="KW-0964">Secreted</keyword>
<keyword evidence="8" id="KW-1185">Reference proteome</keyword>
<sequence>MKLLPYLLGSTLSVLGAQAATTVLTTTEDTYTQQNSSNTNYSTESTFSFGAPGNNQARSMLFRFDASTIASIPAADILSVTLELTLQDSTGSRRGFVGALVDGNADWTNSGATWNTRNGTNAWTGAAGARSRPGDSETLNSSFALTASDALNDTVISIPLSVSGTSYADFSQLFAEWNDGSNNGLVIYNADVSPLPSGVQSFYSSEATNAAFRPRLVVETVPEPTSAALLGLGGMALILRRRK</sequence>
<evidence type="ECO:0000313" key="8">
    <source>
        <dbReference type="Proteomes" id="UP000557872"/>
    </source>
</evidence>
<dbReference type="AlphaFoldDB" id="A0A851GBX2"/>
<evidence type="ECO:0000313" key="7">
    <source>
        <dbReference type="EMBL" id="NWK55238.1"/>
    </source>
</evidence>
<evidence type="ECO:0000256" key="2">
    <source>
        <dbReference type="ARBA" id="ARBA00022525"/>
    </source>
</evidence>